<keyword evidence="7" id="KW-0067">ATP-binding</keyword>
<evidence type="ECO:0000256" key="8">
    <source>
        <dbReference type="ARBA" id="ARBA00022842"/>
    </source>
</evidence>
<evidence type="ECO:0000256" key="6">
    <source>
        <dbReference type="ARBA" id="ARBA00022741"/>
    </source>
</evidence>
<evidence type="ECO:0000256" key="4">
    <source>
        <dbReference type="ARBA" id="ARBA00022695"/>
    </source>
</evidence>
<dbReference type="Pfam" id="PF02696">
    <property type="entry name" value="SelO"/>
    <property type="match status" value="1"/>
</dbReference>
<evidence type="ECO:0000256" key="7">
    <source>
        <dbReference type="ARBA" id="ARBA00022840"/>
    </source>
</evidence>
<dbReference type="EMBL" id="BSOZ01000046">
    <property type="protein sequence ID" value="GLS05421.1"/>
    <property type="molecule type" value="Genomic_DNA"/>
</dbReference>
<keyword evidence="3" id="KW-0808">Transferase</keyword>
<evidence type="ECO:0000313" key="9">
    <source>
        <dbReference type="EMBL" id="GLS05421.1"/>
    </source>
</evidence>
<comment type="caution">
    <text evidence="9">The sequence shown here is derived from an EMBL/GenBank/DDBJ whole genome shotgun (WGS) entry which is preliminary data.</text>
</comment>
<evidence type="ECO:0000313" key="10">
    <source>
        <dbReference type="Proteomes" id="UP001156836"/>
    </source>
</evidence>
<protein>
    <recommendedName>
        <fullName evidence="11">MchC protein</fullName>
    </recommendedName>
</protein>
<keyword evidence="10" id="KW-1185">Reference proteome</keyword>
<sequence length="432" mass="47888">MWLNEDLLGTLEVTQEQAEQDILKHYAYVTPDYGEYANLNLGDRKVFLADRYGSRYQACNGGSARCGINGSFQIKGIGANPLVSANIDHNHAHGKLCLAEAVNEAIWGEICHRHLPYGAVRTLAIIKTGETIDTDYGLGHRHPQRAALAIRQLAIRPAHFERATFFWPQPAYMALRDDDYLRVQESIACLGAAFEVTEEDRQRIGGSLPYSALITFVEKIARQIGMSRVIGIPHGSLTSSNIAIDGRFLDFGTISAVPDFANYILAAGQGAIWDDHYLISEWIRHLCFFINKYSTEKIGKESQEEIIANFTHKIAETEDLQTACCLGVAGSVEEKKRVGASIKQLLRKSALTPRAFSGFRNSDFSLRLQQVALQLGLQKLSADFPLRQEKYSQYTIASKTAACVTENDGSREALTALIGQYLDPSDSAQFMS</sequence>
<keyword evidence="6" id="KW-0547">Nucleotide-binding</keyword>
<keyword evidence="5" id="KW-0479">Metal-binding</keyword>
<comment type="cofactor">
    <cofactor evidence="1">
        <name>Mg(2+)</name>
        <dbReference type="ChEBI" id="CHEBI:18420"/>
    </cofactor>
</comment>
<name>A0ABQ6BUK1_9NEIS</name>
<keyword evidence="8" id="KW-0460">Magnesium</keyword>
<comment type="similarity">
    <text evidence="2">Belongs to the SELO family.</text>
</comment>
<reference evidence="10" key="1">
    <citation type="journal article" date="2019" name="Int. J. Syst. Evol. Microbiol.">
        <title>The Global Catalogue of Microorganisms (GCM) 10K type strain sequencing project: providing services to taxonomists for standard genome sequencing and annotation.</title>
        <authorList>
            <consortium name="The Broad Institute Genomics Platform"/>
            <consortium name="The Broad Institute Genome Sequencing Center for Infectious Disease"/>
            <person name="Wu L."/>
            <person name="Ma J."/>
        </authorList>
    </citation>
    <scope>NUCLEOTIDE SEQUENCE [LARGE SCALE GENOMIC DNA]</scope>
    <source>
        <strain evidence="10">NBRC 104970</strain>
    </source>
</reference>
<dbReference type="Proteomes" id="UP001156836">
    <property type="component" value="Unassembled WGS sequence"/>
</dbReference>
<evidence type="ECO:0000256" key="5">
    <source>
        <dbReference type="ARBA" id="ARBA00022723"/>
    </source>
</evidence>
<evidence type="ECO:0000256" key="3">
    <source>
        <dbReference type="ARBA" id="ARBA00022679"/>
    </source>
</evidence>
<evidence type="ECO:0000256" key="1">
    <source>
        <dbReference type="ARBA" id="ARBA00001946"/>
    </source>
</evidence>
<dbReference type="InterPro" id="IPR003846">
    <property type="entry name" value="SelO"/>
</dbReference>
<gene>
    <name evidence="9" type="ORF">GCM10007860_25740</name>
</gene>
<evidence type="ECO:0008006" key="11">
    <source>
        <dbReference type="Google" id="ProtNLM"/>
    </source>
</evidence>
<organism evidence="9 10">
    <name type="scientific">Chitiniphilus shinanonensis</name>
    <dbReference type="NCBI Taxonomy" id="553088"/>
    <lineage>
        <taxon>Bacteria</taxon>
        <taxon>Pseudomonadati</taxon>
        <taxon>Pseudomonadota</taxon>
        <taxon>Betaproteobacteria</taxon>
        <taxon>Neisseriales</taxon>
        <taxon>Chitinibacteraceae</taxon>
        <taxon>Chitiniphilus</taxon>
    </lineage>
</organism>
<accession>A0ABQ6BUK1</accession>
<proteinExistence type="inferred from homology"/>
<keyword evidence="4" id="KW-0548">Nucleotidyltransferase</keyword>
<evidence type="ECO:0000256" key="2">
    <source>
        <dbReference type="ARBA" id="ARBA00009747"/>
    </source>
</evidence>